<comment type="caution">
    <text evidence="5">The sequence shown here is derived from an EMBL/GenBank/DDBJ whole genome shotgun (WGS) entry which is preliminary data.</text>
</comment>
<dbReference type="Pfam" id="PF04908">
    <property type="entry name" value="SH3BGR"/>
    <property type="match status" value="1"/>
</dbReference>
<evidence type="ECO:0000313" key="5">
    <source>
        <dbReference type="EMBL" id="KAJ8776983.1"/>
    </source>
</evidence>
<protein>
    <recommendedName>
        <fullName evidence="7">SH3 domain-binding glutamic acid-rich-like protein 2</fullName>
    </recommendedName>
</protein>
<comment type="subcellular location">
    <subcellularLocation>
        <location evidence="1">Nucleus</location>
    </subcellularLocation>
</comment>
<reference evidence="5 6" key="1">
    <citation type="submission" date="2022-11" db="EMBL/GenBank/DDBJ databases">
        <title>Whole genome sequence of Eschrichtius robustus ER-17-0199.</title>
        <authorList>
            <person name="Bruniche-Olsen A."/>
            <person name="Black A.N."/>
            <person name="Fields C.J."/>
            <person name="Walden K."/>
            <person name="Dewoody J.A."/>
        </authorList>
    </citation>
    <scope>NUCLEOTIDE SEQUENCE [LARGE SCALE GENOMIC DNA]</scope>
    <source>
        <strain evidence="5">ER-17-0199</strain>
        <tissue evidence="5">Blubber</tissue>
    </source>
</reference>
<evidence type="ECO:0000256" key="2">
    <source>
        <dbReference type="ARBA" id="ARBA00007764"/>
    </source>
</evidence>
<evidence type="ECO:0000256" key="4">
    <source>
        <dbReference type="ARBA" id="ARBA00023242"/>
    </source>
</evidence>
<evidence type="ECO:0008006" key="7">
    <source>
        <dbReference type="Google" id="ProtNLM"/>
    </source>
</evidence>
<dbReference type="AlphaFoldDB" id="A0AB34GC76"/>
<dbReference type="SUPFAM" id="SSF52833">
    <property type="entry name" value="Thioredoxin-like"/>
    <property type="match status" value="1"/>
</dbReference>
<dbReference type="InterPro" id="IPR036249">
    <property type="entry name" value="Thioredoxin-like_sf"/>
</dbReference>
<dbReference type="PANTHER" id="PTHR12232:SF4">
    <property type="entry name" value="SH3 DOMAIN-BINDING GLUTAMIC ACID-RICH-LIKE PROTEIN 2"/>
    <property type="match status" value="1"/>
</dbReference>
<dbReference type="CDD" id="cd03030">
    <property type="entry name" value="GRX_SH3BGR"/>
    <property type="match status" value="1"/>
</dbReference>
<sequence>MFSTGVIILESSTQLIFSESLLYARPRAYGADILEQEIKKKQQDVVRFLEANKIEFEEVDITMSEEQRQWMYKNIPPEKKPAQGNPLPPQIFNGDRYCGCKKLLMADDKPEFHFFMIMSQMDHYEQLKYIRCLPAVHGIEKTKALSTDCFPSLSFLG</sequence>
<dbReference type="InterPro" id="IPR006993">
    <property type="entry name" value="Glut_rich_SH3-bd"/>
</dbReference>
<gene>
    <name evidence="5" type="ORF">J1605_015001</name>
</gene>
<evidence type="ECO:0000313" key="6">
    <source>
        <dbReference type="Proteomes" id="UP001159641"/>
    </source>
</evidence>
<dbReference type="Proteomes" id="UP001159641">
    <property type="component" value="Unassembled WGS sequence"/>
</dbReference>
<organism evidence="5 6">
    <name type="scientific">Eschrichtius robustus</name>
    <name type="common">California gray whale</name>
    <name type="synonym">Eschrichtius gibbosus</name>
    <dbReference type="NCBI Taxonomy" id="9764"/>
    <lineage>
        <taxon>Eukaryota</taxon>
        <taxon>Metazoa</taxon>
        <taxon>Chordata</taxon>
        <taxon>Craniata</taxon>
        <taxon>Vertebrata</taxon>
        <taxon>Euteleostomi</taxon>
        <taxon>Mammalia</taxon>
        <taxon>Eutheria</taxon>
        <taxon>Laurasiatheria</taxon>
        <taxon>Artiodactyla</taxon>
        <taxon>Whippomorpha</taxon>
        <taxon>Cetacea</taxon>
        <taxon>Mysticeti</taxon>
        <taxon>Eschrichtiidae</taxon>
        <taxon>Eschrichtius</taxon>
    </lineage>
</organism>
<dbReference type="GO" id="GO:0005737">
    <property type="term" value="C:cytoplasm"/>
    <property type="evidence" value="ECO:0007669"/>
    <property type="project" value="TreeGrafter"/>
</dbReference>
<dbReference type="EMBL" id="JAIQCJ010002323">
    <property type="protein sequence ID" value="KAJ8776983.1"/>
    <property type="molecule type" value="Genomic_DNA"/>
</dbReference>
<dbReference type="Gene3D" id="3.40.30.10">
    <property type="entry name" value="Glutaredoxin"/>
    <property type="match status" value="1"/>
</dbReference>
<keyword evidence="3" id="KW-0729">SH3-binding</keyword>
<evidence type="ECO:0000256" key="3">
    <source>
        <dbReference type="ARBA" id="ARBA00023036"/>
    </source>
</evidence>
<keyword evidence="4" id="KW-0539">Nucleus</keyword>
<proteinExistence type="inferred from homology"/>
<accession>A0AB34GC76</accession>
<name>A0AB34GC76_ESCRO</name>
<evidence type="ECO:0000256" key="1">
    <source>
        <dbReference type="ARBA" id="ARBA00004123"/>
    </source>
</evidence>
<keyword evidence="6" id="KW-1185">Reference proteome</keyword>
<dbReference type="PANTHER" id="PTHR12232">
    <property type="entry name" value="SH3 DOMAIN-BINDING GLUTAMIC ACID-RICH-LIKE PROTEIN"/>
    <property type="match status" value="1"/>
</dbReference>
<dbReference type="GO" id="GO:0017124">
    <property type="term" value="F:SH3 domain binding"/>
    <property type="evidence" value="ECO:0007669"/>
    <property type="project" value="UniProtKB-KW"/>
</dbReference>
<dbReference type="GO" id="GO:0005634">
    <property type="term" value="C:nucleus"/>
    <property type="evidence" value="ECO:0007669"/>
    <property type="project" value="UniProtKB-SubCell"/>
</dbReference>
<dbReference type="InterPro" id="IPR051033">
    <property type="entry name" value="SH3BGR"/>
</dbReference>
<comment type="similarity">
    <text evidence="2">Belongs to the SH3BGR family.</text>
</comment>